<dbReference type="EMBL" id="JASCZI010151036">
    <property type="protein sequence ID" value="MED6167176.1"/>
    <property type="molecule type" value="Genomic_DNA"/>
</dbReference>
<keyword evidence="3" id="KW-1185">Reference proteome</keyword>
<proteinExistence type="predicted"/>
<protein>
    <submittedName>
        <fullName evidence="2">Uncharacterized protein</fullName>
    </submittedName>
</protein>
<feature type="compositionally biased region" description="Low complexity" evidence="1">
    <location>
        <begin position="43"/>
        <end position="54"/>
    </location>
</feature>
<organism evidence="2 3">
    <name type="scientific">Stylosanthes scabra</name>
    <dbReference type="NCBI Taxonomy" id="79078"/>
    <lineage>
        <taxon>Eukaryota</taxon>
        <taxon>Viridiplantae</taxon>
        <taxon>Streptophyta</taxon>
        <taxon>Embryophyta</taxon>
        <taxon>Tracheophyta</taxon>
        <taxon>Spermatophyta</taxon>
        <taxon>Magnoliopsida</taxon>
        <taxon>eudicotyledons</taxon>
        <taxon>Gunneridae</taxon>
        <taxon>Pentapetalae</taxon>
        <taxon>rosids</taxon>
        <taxon>fabids</taxon>
        <taxon>Fabales</taxon>
        <taxon>Fabaceae</taxon>
        <taxon>Papilionoideae</taxon>
        <taxon>50 kb inversion clade</taxon>
        <taxon>dalbergioids sensu lato</taxon>
        <taxon>Dalbergieae</taxon>
        <taxon>Pterocarpus clade</taxon>
        <taxon>Stylosanthes</taxon>
    </lineage>
</organism>
<feature type="region of interest" description="Disordered" evidence="1">
    <location>
        <begin position="40"/>
        <end position="59"/>
    </location>
</feature>
<accession>A0ABU6V0N7</accession>
<evidence type="ECO:0000313" key="3">
    <source>
        <dbReference type="Proteomes" id="UP001341840"/>
    </source>
</evidence>
<evidence type="ECO:0000313" key="2">
    <source>
        <dbReference type="EMBL" id="MED6167176.1"/>
    </source>
</evidence>
<evidence type="ECO:0000256" key="1">
    <source>
        <dbReference type="SAM" id="MobiDB-lite"/>
    </source>
</evidence>
<comment type="caution">
    <text evidence="2">The sequence shown here is derived from an EMBL/GenBank/DDBJ whole genome shotgun (WGS) entry which is preliminary data.</text>
</comment>
<dbReference type="Proteomes" id="UP001341840">
    <property type="component" value="Unassembled WGS sequence"/>
</dbReference>
<name>A0ABU6V0N7_9FABA</name>
<sequence>MSEQTVNGPPPPEHSYLNVPTAVETASVEHIRRLINRARAQRTNAASHTATATANPPPAQTAADIYSLRQRMAEAAEFVPTPDWGSVVLWQSWQTTLRRLCDELHLPGPYYEGRTQHFDAIGNLHMYFIFIPPGPDSMAEVAGGRLSADAAVAREDAASAMIGKVLRRHGFILATTTMTLWRS</sequence>
<reference evidence="2 3" key="1">
    <citation type="journal article" date="2023" name="Plants (Basel)">
        <title>Bridging the Gap: Combining Genomics and Transcriptomics Approaches to Understand Stylosanthes scabra, an Orphan Legume from the Brazilian Caatinga.</title>
        <authorList>
            <person name="Ferreira-Neto J.R.C."/>
            <person name="da Silva M.D."/>
            <person name="Binneck E."/>
            <person name="de Melo N.F."/>
            <person name="da Silva R.H."/>
            <person name="de Melo A.L.T.M."/>
            <person name="Pandolfi V."/>
            <person name="Bustamante F.O."/>
            <person name="Brasileiro-Vidal A.C."/>
            <person name="Benko-Iseppon A.M."/>
        </authorList>
    </citation>
    <scope>NUCLEOTIDE SEQUENCE [LARGE SCALE GENOMIC DNA]</scope>
    <source>
        <tissue evidence="2">Leaves</tissue>
    </source>
</reference>
<gene>
    <name evidence="2" type="ORF">PIB30_000427</name>
</gene>